<feature type="region of interest" description="Disordered" evidence="1">
    <location>
        <begin position="108"/>
        <end position="159"/>
    </location>
</feature>
<keyword evidence="3" id="KW-1185">Reference proteome</keyword>
<gene>
    <name evidence="2" type="ORF">JO379_004534</name>
</gene>
<reference evidence="2 3" key="1">
    <citation type="submission" date="2021-03" db="EMBL/GenBank/DDBJ databases">
        <title>Sequencing the genomes of 1000 actinobacteria strains.</title>
        <authorList>
            <person name="Klenk H.-P."/>
        </authorList>
    </citation>
    <scope>NUCLEOTIDE SEQUENCE [LARGE SCALE GENOMIC DNA]</scope>
    <source>
        <strain evidence="2 3">DSM 41480</strain>
    </source>
</reference>
<dbReference type="GeneID" id="91571400"/>
<feature type="region of interest" description="Disordered" evidence="1">
    <location>
        <begin position="271"/>
        <end position="298"/>
    </location>
</feature>
<evidence type="ECO:0000313" key="3">
    <source>
        <dbReference type="Proteomes" id="UP001519291"/>
    </source>
</evidence>
<dbReference type="Proteomes" id="UP001519291">
    <property type="component" value="Unassembled WGS sequence"/>
</dbReference>
<dbReference type="RefSeq" id="WP_209516702.1">
    <property type="nucleotide sequence ID" value="NZ_JAGIOH010000001.1"/>
</dbReference>
<evidence type="ECO:0000256" key="1">
    <source>
        <dbReference type="SAM" id="MobiDB-lite"/>
    </source>
</evidence>
<name>A0ABS4Y980_9ACTN</name>
<protein>
    <recommendedName>
        <fullName evidence="4">Helix-turn-helix domain-containing protein</fullName>
    </recommendedName>
</protein>
<comment type="caution">
    <text evidence="2">The sequence shown here is derived from an EMBL/GenBank/DDBJ whole genome shotgun (WGS) entry which is preliminary data.</text>
</comment>
<proteinExistence type="predicted"/>
<evidence type="ECO:0008006" key="4">
    <source>
        <dbReference type="Google" id="ProtNLM"/>
    </source>
</evidence>
<evidence type="ECO:0000313" key="2">
    <source>
        <dbReference type="EMBL" id="MBP2405065.1"/>
    </source>
</evidence>
<sequence>MLRHVIAPERFFTQVSNEIIRHPRLSANAVRLLIWQLSLPASVDAPLCEAGKAAGITKGAFTRAKRELKAEGYVHEWRLQVERGKWRTTQLVSPVVLTDTEAVAVRDGFPQVTPTAPKPATGEPTDRSIGRHPTNTEGKKDNPPSQPSQPSQPSHVPTPLIERGGLILASLSHQEHRLRFTGRDIQQLAALAGEWLLRGATAKDLREALTDGLPDRIHSPAALAHNRLTRKMPEPPPFTAPTPAPQPLRTCTGTCDRVFRPVADETKCRDCRQDDAQASYTQNLSRSNGQDPRQARWA</sequence>
<feature type="compositionally biased region" description="Polar residues" evidence="1">
    <location>
        <begin position="276"/>
        <end position="291"/>
    </location>
</feature>
<dbReference type="EMBL" id="JAGIOH010000001">
    <property type="protein sequence ID" value="MBP2405065.1"/>
    <property type="molecule type" value="Genomic_DNA"/>
</dbReference>
<accession>A0ABS4Y980</accession>
<organism evidence="2 3">
    <name type="scientific">Streptomyces syringium</name>
    <dbReference type="NCBI Taxonomy" id="76729"/>
    <lineage>
        <taxon>Bacteria</taxon>
        <taxon>Bacillati</taxon>
        <taxon>Actinomycetota</taxon>
        <taxon>Actinomycetes</taxon>
        <taxon>Kitasatosporales</taxon>
        <taxon>Streptomycetaceae</taxon>
        <taxon>Streptomyces</taxon>
    </lineage>
</organism>